<protein>
    <submittedName>
        <fullName evidence="2">Uncharacterized protein</fullName>
    </submittedName>
</protein>
<feature type="compositionally biased region" description="Polar residues" evidence="1">
    <location>
        <begin position="384"/>
        <end position="394"/>
    </location>
</feature>
<feature type="compositionally biased region" description="Polar residues" evidence="1">
    <location>
        <begin position="291"/>
        <end position="302"/>
    </location>
</feature>
<evidence type="ECO:0000256" key="1">
    <source>
        <dbReference type="SAM" id="MobiDB-lite"/>
    </source>
</evidence>
<dbReference type="EMBL" id="GAMC01014350">
    <property type="protein sequence ID" value="JAB92205.1"/>
    <property type="molecule type" value="mRNA"/>
</dbReference>
<name>W8ATN5_CERCA</name>
<reference evidence="2" key="1">
    <citation type="submission" date="2013-07" db="EMBL/GenBank/DDBJ databases">
        <authorList>
            <person name="Geib S."/>
        </authorList>
    </citation>
    <scope>NUCLEOTIDE SEQUENCE</scope>
</reference>
<evidence type="ECO:0000313" key="2">
    <source>
        <dbReference type="EMBL" id="JAB92205.1"/>
    </source>
</evidence>
<dbReference type="AlphaFoldDB" id="W8ATN5"/>
<feature type="compositionally biased region" description="Basic residues" evidence="1">
    <location>
        <begin position="304"/>
        <end position="318"/>
    </location>
</feature>
<accession>W8ATN5</accession>
<organism evidence="2">
    <name type="scientific">Ceratitis capitata</name>
    <name type="common">Mediterranean fruit fly</name>
    <name type="synonym">Tephritis capitata</name>
    <dbReference type="NCBI Taxonomy" id="7213"/>
    <lineage>
        <taxon>Eukaryota</taxon>
        <taxon>Metazoa</taxon>
        <taxon>Ecdysozoa</taxon>
        <taxon>Arthropoda</taxon>
        <taxon>Hexapoda</taxon>
        <taxon>Insecta</taxon>
        <taxon>Pterygota</taxon>
        <taxon>Neoptera</taxon>
        <taxon>Endopterygota</taxon>
        <taxon>Diptera</taxon>
        <taxon>Brachycera</taxon>
        <taxon>Muscomorpha</taxon>
        <taxon>Tephritoidea</taxon>
        <taxon>Tephritidae</taxon>
        <taxon>Ceratitis</taxon>
        <taxon>Ceratitis</taxon>
    </lineage>
</organism>
<feature type="region of interest" description="Disordered" evidence="1">
    <location>
        <begin position="290"/>
        <end position="416"/>
    </location>
</feature>
<sequence length="416" mass="47375">MYDQCMGDGYNNNQYYGGQCGGYGQWPSDGNYPTPWYNQCGWSNWHWYNGYNNYDASYPTPCQHYYAQNYGGMQAPAMNQPNDDEYKLYQRHLSGHYMKPKAASMTAEPPLWKTVKIDCFSAKMDVHKTQSELIDKPTLNKTSAGRKTKKRKLGVTRSSTTLKNACSKLGRKVHLNGGGLAYILFKPKHGECECAQSPDRGDAQQQVPFTYYPSKKQHDLEKEFLEEINRRLSESQTQPSHSSRHKQFIDNLNKLYSDIGGGLGTGEKRSVSQCTPEELDEIRHEFEVFFNQPSRSSKQTQTKLKMKSLKSNKSKSRTKWTMSADLTRHLRKSSTDGTDKSTKKRKLKVSATGRGAPSSEEQQPNGKERKTSKLYQLGSENGKRMSSTRLWRTSMQKERAPSTTPKSVYVSFKADG</sequence>
<feature type="non-terminal residue" evidence="2">
    <location>
        <position position="416"/>
    </location>
</feature>
<proteinExistence type="evidence at transcript level"/>
<reference evidence="2" key="2">
    <citation type="journal article" date="2014" name="BMC Genomics">
        <title>A genomic perspective to assessing quality of mass-reared SIT flies used in Mediterranean fruit fly (Ceratitis capitata) eradication in California.</title>
        <authorList>
            <person name="Calla B."/>
            <person name="Hall B."/>
            <person name="Hou S."/>
            <person name="Geib S.M."/>
        </authorList>
    </citation>
    <scope>NUCLEOTIDE SEQUENCE</scope>
</reference>